<organism evidence="7 8">
    <name type="scientific">Shewanella electrica</name>
    <dbReference type="NCBI Taxonomy" id="515560"/>
    <lineage>
        <taxon>Bacteria</taxon>
        <taxon>Pseudomonadati</taxon>
        <taxon>Pseudomonadota</taxon>
        <taxon>Gammaproteobacteria</taxon>
        <taxon>Alteromonadales</taxon>
        <taxon>Shewanellaceae</taxon>
        <taxon>Shewanella</taxon>
    </lineage>
</organism>
<dbReference type="RefSeq" id="WP_238898650.1">
    <property type="nucleotide sequence ID" value="NZ_JAKOGG010000319.1"/>
</dbReference>
<accession>A0ABT2FT79</accession>
<proteinExistence type="predicted"/>
<keyword evidence="1" id="KW-1003">Cell membrane</keyword>
<evidence type="ECO:0000256" key="5">
    <source>
        <dbReference type="ARBA" id="ARBA00023239"/>
    </source>
</evidence>
<keyword evidence="8" id="KW-1185">Reference proteome</keyword>
<keyword evidence="3" id="KW-1133">Transmembrane helix</keyword>
<name>A0ABT2FT79_9GAMM</name>
<reference evidence="8" key="1">
    <citation type="submission" date="2023-07" db="EMBL/GenBank/DDBJ databases">
        <title>Shewanella mangrovi sp. nov., an acetaldehyde- degrading bacterium isolated from mangrove sediment.</title>
        <authorList>
            <person name="Liu Y."/>
        </authorList>
    </citation>
    <scope>NUCLEOTIDE SEQUENCE [LARGE SCALE GENOMIC DNA]</scope>
    <source>
        <strain evidence="8">C32</strain>
    </source>
</reference>
<dbReference type="EMBL" id="JAKOGG010000319">
    <property type="protein sequence ID" value="MCS4558855.1"/>
    <property type="molecule type" value="Genomic_DNA"/>
</dbReference>
<feature type="non-terminal residue" evidence="7">
    <location>
        <position position="76"/>
    </location>
</feature>
<dbReference type="InterPro" id="IPR003770">
    <property type="entry name" value="MLTG-like"/>
</dbReference>
<gene>
    <name evidence="7" type="ORF">L9G74_20775</name>
</gene>
<keyword evidence="2" id="KW-0812">Transmembrane</keyword>
<keyword evidence="4" id="KW-0472">Membrane</keyword>
<evidence type="ECO:0000256" key="2">
    <source>
        <dbReference type="ARBA" id="ARBA00022692"/>
    </source>
</evidence>
<protein>
    <submittedName>
        <fullName evidence="7">Endolytic transglycosylase MltG</fullName>
    </submittedName>
</protein>
<keyword evidence="6" id="KW-0961">Cell wall biogenesis/degradation</keyword>
<sequence>MTDEDWPPLLSELGADTRHPEGLFLPETYHFPKGTSDRALLTQAYEHMQAALGEEWPIRDVTSPVKTPYEALVLAS</sequence>
<keyword evidence="5" id="KW-0456">Lyase</keyword>
<evidence type="ECO:0000256" key="4">
    <source>
        <dbReference type="ARBA" id="ARBA00023136"/>
    </source>
</evidence>
<dbReference type="PANTHER" id="PTHR30518:SF2">
    <property type="entry name" value="ENDOLYTIC MUREIN TRANSGLYCOSYLASE"/>
    <property type="match status" value="1"/>
</dbReference>
<evidence type="ECO:0000256" key="1">
    <source>
        <dbReference type="ARBA" id="ARBA00022475"/>
    </source>
</evidence>
<evidence type="ECO:0000313" key="8">
    <source>
        <dbReference type="Proteomes" id="UP001201549"/>
    </source>
</evidence>
<dbReference type="PANTHER" id="PTHR30518">
    <property type="entry name" value="ENDOLYTIC MUREIN TRANSGLYCOSYLASE"/>
    <property type="match status" value="1"/>
</dbReference>
<dbReference type="Pfam" id="PF02618">
    <property type="entry name" value="YceG"/>
    <property type="match status" value="1"/>
</dbReference>
<evidence type="ECO:0000256" key="3">
    <source>
        <dbReference type="ARBA" id="ARBA00022989"/>
    </source>
</evidence>
<evidence type="ECO:0000313" key="7">
    <source>
        <dbReference type="EMBL" id="MCS4558855.1"/>
    </source>
</evidence>
<comment type="caution">
    <text evidence="7">The sequence shown here is derived from an EMBL/GenBank/DDBJ whole genome shotgun (WGS) entry which is preliminary data.</text>
</comment>
<dbReference type="Proteomes" id="UP001201549">
    <property type="component" value="Unassembled WGS sequence"/>
</dbReference>
<evidence type="ECO:0000256" key="6">
    <source>
        <dbReference type="ARBA" id="ARBA00023316"/>
    </source>
</evidence>